<accession>A0A934VWG0</accession>
<dbReference type="Proteomes" id="UP000640485">
    <property type="component" value="Unassembled WGS sequence"/>
</dbReference>
<dbReference type="GO" id="GO:0005737">
    <property type="term" value="C:cytoplasm"/>
    <property type="evidence" value="ECO:0007669"/>
    <property type="project" value="UniProtKB-SubCell"/>
</dbReference>
<dbReference type="InterPro" id="IPR028939">
    <property type="entry name" value="P5C_Rdtase_cat_N"/>
</dbReference>
<evidence type="ECO:0000256" key="5">
    <source>
        <dbReference type="PIRSR" id="PIRSR000193-1"/>
    </source>
</evidence>
<reference evidence="8" key="1">
    <citation type="submission" date="2021-01" db="EMBL/GenBank/DDBJ databases">
        <title>Paracoccus amoyensis sp. nov., isolated from the surface seawater along the coast of Xiamen Island, China.</title>
        <authorList>
            <person name="Lyu L."/>
        </authorList>
    </citation>
    <scope>NUCLEOTIDE SEQUENCE</scope>
    <source>
        <strain evidence="8">MJ17</strain>
    </source>
</reference>
<dbReference type="Gene3D" id="3.40.50.720">
    <property type="entry name" value="NAD(P)-binding Rossmann-like Domain"/>
    <property type="match status" value="1"/>
</dbReference>
<evidence type="ECO:0000313" key="9">
    <source>
        <dbReference type="Proteomes" id="UP000640485"/>
    </source>
</evidence>
<feature type="binding site" evidence="5">
    <location>
        <begin position="7"/>
        <end position="13"/>
    </location>
    <ligand>
        <name>NADP(+)</name>
        <dbReference type="ChEBI" id="CHEBI:58349"/>
    </ligand>
</feature>
<keyword evidence="9" id="KW-1185">Reference proteome</keyword>
<dbReference type="Pfam" id="PF14748">
    <property type="entry name" value="P5CR_dimer"/>
    <property type="match status" value="1"/>
</dbReference>
<comment type="similarity">
    <text evidence="1 4">Belongs to the pyrroline-5-carboxylate reductase family.</text>
</comment>
<keyword evidence="4" id="KW-0963">Cytoplasm</keyword>
<dbReference type="InterPro" id="IPR008927">
    <property type="entry name" value="6-PGluconate_DH-like_C_sf"/>
</dbReference>
<evidence type="ECO:0000259" key="7">
    <source>
        <dbReference type="Pfam" id="PF14748"/>
    </source>
</evidence>
<dbReference type="PANTHER" id="PTHR11645:SF0">
    <property type="entry name" value="PYRROLINE-5-CARBOXYLATE REDUCTASE 3"/>
    <property type="match status" value="1"/>
</dbReference>
<comment type="catalytic activity">
    <reaction evidence="4">
        <text>L-proline + NADP(+) = (S)-1-pyrroline-5-carboxylate + NADPH + 2 H(+)</text>
        <dbReference type="Rhea" id="RHEA:14109"/>
        <dbReference type="ChEBI" id="CHEBI:15378"/>
        <dbReference type="ChEBI" id="CHEBI:17388"/>
        <dbReference type="ChEBI" id="CHEBI:57783"/>
        <dbReference type="ChEBI" id="CHEBI:58349"/>
        <dbReference type="ChEBI" id="CHEBI:60039"/>
        <dbReference type="EC" id="1.5.1.2"/>
    </reaction>
</comment>
<dbReference type="GO" id="GO:0004735">
    <property type="term" value="F:pyrroline-5-carboxylate reductase activity"/>
    <property type="evidence" value="ECO:0007669"/>
    <property type="project" value="UniProtKB-UniRule"/>
</dbReference>
<proteinExistence type="inferred from homology"/>
<dbReference type="PIRSF" id="PIRSF000193">
    <property type="entry name" value="Pyrrol-5-carb_rd"/>
    <property type="match status" value="1"/>
</dbReference>
<comment type="function">
    <text evidence="4">Catalyzes the reduction of 1-pyrroline-5-carboxylate (PCA) to L-proline.</text>
</comment>
<evidence type="ECO:0000256" key="1">
    <source>
        <dbReference type="ARBA" id="ARBA00005525"/>
    </source>
</evidence>
<comment type="pathway">
    <text evidence="4">Amino-acid biosynthesis; L-proline biosynthesis; L-proline from L-glutamate 5-semialdehyde: step 1/1.</text>
</comment>
<evidence type="ECO:0000256" key="3">
    <source>
        <dbReference type="ARBA" id="ARBA00023002"/>
    </source>
</evidence>
<dbReference type="SUPFAM" id="SSF48179">
    <property type="entry name" value="6-phosphogluconate dehydrogenase C-terminal domain-like"/>
    <property type="match status" value="1"/>
</dbReference>
<dbReference type="PANTHER" id="PTHR11645">
    <property type="entry name" value="PYRROLINE-5-CARBOXYLATE REDUCTASE"/>
    <property type="match status" value="1"/>
</dbReference>
<dbReference type="EMBL" id="JAEPRQ010000011">
    <property type="protein sequence ID" value="MBK4218011.1"/>
    <property type="molecule type" value="Genomic_DNA"/>
</dbReference>
<feature type="binding site" evidence="5">
    <location>
        <position position="36"/>
    </location>
    <ligand>
        <name>NADP(+)</name>
        <dbReference type="ChEBI" id="CHEBI:58349"/>
    </ligand>
</feature>
<dbReference type="Gene3D" id="1.10.3730.10">
    <property type="entry name" value="ProC C-terminal domain-like"/>
    <property type="match status" value="1"/>
</dbReference>
<dbReference type="RefSeq" id="WP_200689281.1">
    <property type="nucleotide sequence ID" value="NZ_JAEPRQ010000011.1"/>
</dbReference>
<gene>
    <name evidence="4" type="primary">proC</name>
    <name evidence="8" type="ORF">JJJ17_18945</name>
</gene>
<keyword evidence="4" id="KW-0028">Amino-acid biosynthesis</keyword>
<dbReference type="SUPFAM" id="SSF51735">
    <property type="entry name" value="NAD(P)-binding Rossmann-fold domains"/>
    <property type="match status" value="1"/>
</dbReference>
<dbReference type="InterPro" id="IPR029036">
    <property type="entry name" value="P5CR_dimer"/>
</dbReference>
<comment type="catalytic activity">
    <reaction evidence="4">
        <text>L-proline + NAD(+) = (S)-1-pyrroline-5-carboxylate + NADH + 2 H(+)</text>
        <dbReference type="Rhea" id="RHEA:14105"/>
        <dbReference type="ChEBI" id="CHEBI:15378"/>
        <dbReference type="ChEBI" id="CHEBI:17388"/>
        <dbReference type="ChEBI" id="CHEBI:57540"/>
        <dbReference type="ChEBI" id="CHEBI:57945"/>
        <dbReference type="ChEBI" id="CHEBI:60039"/>
        <dbReference type="EC" id="1.5.1.2"/>
    </reaction>
</comment>
<organism evidence="8 9">
    <name type="scientific">Paracoccus caeni</name>
    <dbReference type="NCBI Taxonomy" id="657651"/>
    <lineage>
        <taxon>Bacteria</taxon>
        <taxon>Pseudomonadati</taxon>
        <taxon>Pseudomonadota</taxon>
        <taxon>Alphaproteobacteria</taxon>
        <taxon>Rhodobacterales</taxon>
        <taxon>Paracoccaceae</taxon>
        <taxon>Paracoccus</taxon>
    </lineage>
</organism>
<dbReference type="Pfam" id="PF03807">
    <property type="entry name" value="F420_oxidored"/>
    <property type="match status" value="1"/>
</dbReference>
<feature type="binding site" evidence="5">
    <location>
        <position position="52"/>
    </location>
    <ligand>
        <name>NADPH</name>
        <dbReference type="ChEBI" id="CHEBI:57783"/>
    </ligand>
</feature>
<protein>
    <recommendedName>
        <fullName evidence="4">Pyrroline-5-carboxylate reductase</fullName>
        <shortName evidence="4">P5C reductase</shortName>
        <shortName evidence="4">P5CR</shortName>
        <ecNumber evidence="4">1.5.1.2</ecNumber>
    </recommendedName>
    <alternativeName>
        <fullName evidence="4">PCA reductase</fullName>
    </alternativeName>
</protein>
<keyword evidence="3 4" id="KW-0560">Oxidoreductase</keyword>
<dbReference type="InterPro" id="IPR036291">
    <property type="entry name" value="NAD(P)-bd_dom_sf"/>
</dbReference>
<evidence type="ECO:0000259" key="6">
    <source>
        <dbReference type="Pfam" id="PF03807"/>
    </source>
</evidence>
<dbReference type="GO" id="GO:0055129">
    <property type="term" value="P:L-proline biosynthetic process"/>
    <property type="evidence" value="ECO:0007669"/>
    <property type="project" value="UniProtKB-UniRule"/>
</dbReference>
<comment type="caution">
    <text evidence="8">The sequence shown here is derived from an EMBL/GenBank/DDBJ whole genome shotgun (WGS) entry which is preliminary data.</text>
</comment>
<evidence type="ECO:0000256" key="4">
    <source>
        <dbReference type="HAMAP-Rule" id="MF_01925"/>
    </source>
</evidence>
<evidence type="ECO:0000256" key="2">
    <source>
        <dbReference type="ARBA" id="ARBA00022857"/>
    </source>
</evidence>
<sequence length="255" mass="26513">MTRIGIIGGTGWLGSAIARRGIAEGVIDPARLWLSSRSPTEVPQGAHWTDDNATLIAESDLVVLSVRPAQFRQMQIDLQGRPALSVMAGVSATEIARATVTARIIRALPNAMADSGMSWTPYWATDQAEAPEIALTQSLFTACGTAERVEDEAQIDYAAALTGSGTAFPALFAQAMIDHAIAQGMPEDRAARAVLHLLTAASQQLQQGGESPAQVVKAFTDYAGTTAAGLNAMKAAGFTEAVHAGLSAAAEAAKP</sequence>
<keyword evidence="2 4" id="KW-0521">NADP</keyword>
<evidence type="ECO:0000313" key="8">
    <source>
        <dbReference type="EMBL" id="MBK4218011.1"/>
    </source>
</evidence>
<comment type="subcellular location">
    <subcellularLocation>
        <location evidence="4">Cytoplasm</location>
    </subcellularLocation>
</comment>
<dbReference type="HAMAP" id="MF_01925">
    <property type="entry name" value="P5C_reductase"/>
    <property type="match status" value="1"/>
</dbReference>
<keyword evidence="4" id="KW-0641">Proline biosynthesis</keyword>
<dbReference type="InterPro" id="IPR000304">
    <property type="entry name" value="Pyrroline-COOH_reductase"/>
</dbReference>
<name>A0A934VWG0_9RHOB</name>
<dbReference type="EC" id="1.5.1.2" evidence="4"/>
<dbReference type="AlphaFoldDB" id="A0A934VWG0"/>
<feature type="domain" description="Pyrroline-5-carboxylate reductase catalytic N-terminal" evidence="6">
    <location>
        <begin position="3"/>
        <end position="84"/>
    </location>
</feature>
<feature type="domain" description="Pyrroline-5-carboxylate reductase dimerisation" evidence="7">
    <location>
        <begin position="152"/>
        <end position="254"/>
    </location>
</feature>